<dbReference type="Gene3D" id="3.40.190.10">
    <property type="entry name" value="Periplasmic binding protein-like II"/>
    <property type="match status" value="1"/>
</dbReference>
<dbReference type="Pfam" id="PF00496">
    <property type="entry name" value="SBP_bac_5"/>
    <property type="match status" value="1"/>
</dbReference>
<name>A0A4Z1CRC6_9RHOB</name>
<feature type="chain" id="PRO_5021300929" description="Solute-binding protein family 5 domain-containing protein" evidence="4">
    <location>
        <begin position="21"/>
        <end position="512"/>
    </location>
</feature>
<dbReference type="Gene3D" id="3.10.105.10">
    <property type="entry name" value="Dipeptide-binding Protein, Domain 3"/>
    <property type="match status" value="1"/>
</dbReference>
<evidence type="ECO:0000313" key="7">
    <source>
        <dbReference type="Proteomes" id="UP000297972"/>
    </source>
</evidence>
<dbReference type="RefSeq" id="WP_135816470.1">
    <property type="nucleotide sequence ID" value="NZ_SRPG01000022.1"/>
</dbReference>
<protein>
    <recommendedName>
        <fullName evidence="5">Solute-binding protein family 5 domain-containing protein</fullName>
    </recommendedName>
</protein>
<feature type="signal peptide" evidence="4">
    <location>
        <begin position="1"/>
        <end position="20"/>
    </location>
</feature>
<evidence type="ECO:0000256" key="4">
    <source>
        <dbReference type="SAM" id="SignalP"/>
    </source>
</evidence>
<proteinExistence type="inferred from homology"/>
<gene>
    <name evidence="6" type="ORF">E4L95_03855</name>
</gene>
<keyword evidence="7" id="KW-1185">Reference proteome</keyword>
<dbReference type="EMBL" id="SRPG01000022">
    <property type="protein sequence ID" value="TGN67754.1"/>
    <property type="molecule type" value="Genomic_DNA"/>
</dbReference>
<reference evidence="6 7" key="1">
    <citation type="submission" date="2019-03" db="EMBL/GenBank/DDBJ databases">
        <authorList>
            <person name="Li J."/>
        </authorList>
    </citation>
    <scope>NUCLEOTIDE SEQUENCE [LARGE SCALE GENOMIC DNA]</scope>
    <source>
        <strain evidence="6 7">3058</strain>
    </source>
</reference>
<evidence type="ECO:0000256" key="2">
    <source>
        <dbReference type="ARBA" id="ARBA00005695"/>
    </source>
</evidence>
<sequence length="512" mass="56660">MTSMKLWCAAAIAIAQPAIAQPTGEVRIAIGAESPSMGAHWGYAAKEGVVLRNIHEALVDRDPETNEIIPSLAVSWEQIEPTIWEFKLREGVTFHDGTPFDAEAAAYGINWIYNTDNAYTVAGFLPNREYRAEAIDQYTLHIHTGTPDPIYPSRAFGIGITSKAHLESGLDNYENVAIGTGPYALDSWNRGTSYTLRINEDWWGFDVEGTAQPDFETATFLIRPDSSSRIAAMQAGEVDFAWDLTPDECRANLNENCISGPTPETVYVRMDVEHEVMKDPRIREAMSLALDRPTISKVLIGDATPAAAMIIPGVTGYPDIEPMPFDMERAIALIEEARADGVPIDEYPLFISMRAGSFSGNSEVMEAIQGLYSAIGLNVSIRAMEDLEFRSLFDLPPSEKPIATDRGWLALHRHNNAEFDFARTYASNHHCEGQASTGCNPERDAEFEAASALTGNERHDAFAEIAARMYSNPEHLMFLPIAHTSIFHGVSDRLDWTPRSDMQLLLKDLEAK</sequence>
<dbReference type="PANTHER" id="PTHR30290:SF38">
    <property type="entry name" value="D,D-DIPEPTIDE-BINDING PERIPLASMIC PROTEIN DDPA-RELATED"/>
    <property type="match status" value="1"/>
</dbReference>
<dbReference type="AlphaFoldDB" id="A0A4Z1CRC6"/>
<dbReference type="GO" id="GO:0015833">
    <property type="term" value="P:peptide transport"/>
    <property type="evidence" value="ECO:0007669"/>
    <property type="project" value="TreeGrafter"/>
</dbReference>
<evidence type="ECO:0000256" key="3">
    <source>
        <dbReference type="ARBA" id="ARBA00022729"/>
    </source>
</evidence>
<comment type="caution">
    <text evidence="6">The sequence shown here is derived from an EMBL/GenBank/DDBJ whole genome shotgun (WGS) entry which is preliminary data.</text>
</comment>
<dbReference type="InterPro" id="IPR030678">
    <property type="entry name" value="Peptide/Ni-bd"/>
</dbReference>
<dbReference type="OrthoDB" id="9803988at2"/>
<dbReference type="Proteomes" id="UP000297972">
    <property type="component" value="Unassembled WGS sequence"/>
</dbReference>
<evidence type="ECO:0000256" key="1">
    <source>
        <dbReference type="ARBA" id="ARBA00004418"/>
    </source>
</evidence>
<dbReference type="PANTHER" id="PTHR30290">
    <property type="entry name" value="PERIPLASMIC BINDING COMPONENT OF ABC TRANSPORTER"/>
    <property type="match status" value="1"/>
</dbReference>
<dbReference type="InterPro" id="IPR000914">
    <property type="entry name" value="SBP_5_dom"/>
</dbReference>
<feature type="domain" description="Solute-binding protein family 5" evidence="5">
    <location>
        <begin position="67"/>
        <end position="386"/>
    </location>
</feature>
<dbReference type="GO" id="GO:0030288">
    <property type="term" value="C:outer membrane-bounded periplasmic space"/>
    <property type="evidence" value="ECO:0007669"/>
    <property type="project" value="UniProtKB-ARBA"/>
</dbReference>
<organism evidence="6 7">
    <name type="scientific">Paracoccus liaowanqingii</name>
    <dbReference type="NCBI Taxonomy" id="2560053"/>
    <lineage>
        <taxon>Bacteria</taxon>
        <taxon>Pseudomonadati</taxon>
        <taxon>Pseudomonadota</taxon>
        <taxon>Alphaproteobacteria</taxon>
        <taxon>Rhodobacterales</taxon>
        <taxon>Paracoccaceae</taxon>
        <taxon>Paracoccus</taxon>
    </lineage>
</organism>
<dbReference type="GO" id="GO:0043190">
    <property type="term" value="C:ATP-binding cassette (ABC) transporter complex"/>
    <property type="evidence" value="ECO:0007669"/>
    <property type="project" value="InterPro"/>
</dbReference>
<dbReference type="Gene3D" id="3.90.76.10">
    <property type="entry name" value="Dipeptide-binding Protein, Domain 1"/>
    <property type="match status" value="1"/>
</dbReference>
<dbReference type="GO" id="GO:1904680">
    <property type="term" value="F:peptide transmembrane transporter activity"/>
    <property type="evidence" value="ECO:0007669"/>
    <property type="project" value="TreeGrafter"/>
</dbReference>
<comment type="similarity">
    <text evidence="2">Belongs to the bacterial solute-binding protein 5 family.</text>
</comment>
<dbReference type="PIRSF" id="PIRSF002741">
    <property type="entry name" value="MppA"/>
    <property type="match status" value="1"/>
</dbReference>
<evidence type="ECO:0000313" key="6">
    <source>
        <dbReference type="EMBL" id="TGN67754.1"/>
    </source>
</evidence>
<accession>A0A4Z1CRC6</accession>
<comment type="subcellular location">
    <subcellularLocation>
        <location evidence="1">Periplasm</location>
    </subcellularLocation>
</comment>
<dbReference type="InterPro" id="IPR039424">
    <property type="entry name" value="SBP_5"/>
</dbReference>
<evidence type="ECO:0000259" key="5">
    <source>
        <dbReference type="Pfam" id="PF00496"/>
    </source>
</evidence>
<keyword evidence="3 4" id="KW-0732">Signal</keyword>
<dbReference type="SUPFAM" id="SSF53850">
    <property type="entry name" value="Periplasmic binding protein-like II"/>
    <property type="match status" value="1"/>
</dbReference>